<evidence type="ECO:0000256" key="1">
    <source>
        <dbReference type="SAM" id="Phobius"/>
    </source>
</evidence>
<organism evidence="2 3">
    <name type="scientific">Ectocarpus siliculosus</name>
    <name type="common">Brown alga</name>
    <name type="synonym">Conferva siliculosa</name>
    <dbReference type="NCBI Taxonomy" id="2880"/>
    <lineage>
        <taxon>Eukaryota</taxon>
        <taxon>Sar</taxon>
        <taxon>Stramenopiles</taxon>
        <taxon>Ochrophyta</taxon>
        <taxon>PX clade</taxon>
        <taxon>Phaeophyceae</taxon>
        <taxon>Ectocarpales</taxon>
        <taxon>Ectocarpaceae</taxon>
        <taxon>Ectocarpus</taxon>
    </lineage>
</organism>
<dbReference type="AlphaFoldDB" id="D7G7T1"/>
<reference evidence="2 3" key="1">
    <citation type="journal article" date="2010" name="Nature">
        <title>The Ectocarpus genome and the independent evolution of multicellularity in brown algae.</title>
        <authorList>
            <person name="Cock J.M."/>
            <person name="Sterck L."/>
            <person name="Rouze P."/>
            <person name="Scornet D."/>
            <person name="Allen A.E."/>
            <person name="Amoutzias G."/>
            <person name="Anthouard V."/>
            <person name="Artiguenave F."/>
            <person name="Aury J.M."/>
            <person name="Badger J.H."/>
            <person name="Beszteri B."/>
            <person name="Billiau K."/>
            <person name="Bonnet E."/>
            <person name="Bothwell J.H."/>
            <person name="Bowler C."/>
            <person name="Boyen C."/>
            <person name="Brownlee C."/>
            <person name="Carrano C.J."/>
            <person name="Charrier B."/>
            <person name="Cho G.Y."/>
            <person name="Coelho S.M."/>
            <person name="Collen J."/>
            <person name="Corre E."/>
            <person name="Da Silva C."/>
            <person name="Delage L."/>
            <person name="Delaroque N."/>
            <person name="Dittami S.M."/>
            <person name="Doulbeau S."/>
            <person name="Elias M."/>
            <person name="Farnham G."/>
            <person name="Gachon C.M."/>
            <person name="Gschloessl B."/>
            <person name="Heesch S."/>
            <person name="Jabbari K."/>
            <person name="Jubin C."/>
            <person name="Kawai H."/>
            <person name="Kimura K."/>
            <person name="Kloareg B."/>
            <person name="Kupper F.C."/>
            <person name="Lang D."/>
            <person name="Le Bail A."/>
            <person name="Leblanc C."/>
            <person name="Lerouge P."/>
            <person name="Lohr M."/>
            <person name="Lopez P.J."/>
            <person name="Martens C."/>
            <person name="Maumus F."/>
            <person name="Michel G."/>
            <person name="Miranda-Saavedra D."/>
            <person name="Morales J."/>
            <person name="Moreau H."/>
            <person name="Motomura T."/>
            <person name="Nagasato C."/>
            <person name="Napoli C.A."/>
            <person name="Nelson D.R."/>
            <person name="Nyvall-Collen P."/>
            <person name="Peters A.F."/>
            <person name="Pommier C."/>
            <person name="Potin P."/>
            <person name="Poulain J."/>
            <person name="Quesneville H."/>
            <person name="Read B."/>
            <person name="Rensing S.A."/>
            <person name="Ritter A."/>
            <person name="Rousvoal S."/>
            <person name="Samanta M."/>
            <person name="Samson G."/>
            <person name="Schroeder D.C."/>
            <person name="Segurens B."/>
            <person name="Strittmatter M."/>
            <person name="Tonon T."/>
            <person name="Tregear J.W."/>
            <person name="Valentin K."/>
            <person name="von Dassow P."/>
            <person name="Yamagishi T."/>
            <person name="Van de Peer Y."/>
            <person name="Wincker P."/>
        </authorList>
    </citation>
    <scope>NUCLEOTIDE SEQUENCE [LARGE SCALE GENOMIC DNA]</scope>
    <source>
        <strain evidence="3">Ec32 / CCAP1310/4</strain>
    </source>
</reference>
<keyword evidence="1" id="KW-0472">Membrane</keyword>
<sequence length="72" mass="8106">MPAVSFHSDNERTHGARWRCLLPVDSYSARLQHTICNYSNGILYFFPTISEALAGIVLLSDRSLRAKSSNIH</sequence>
<feature type="transmembrane region" description="Helical" evidence="1">
    <location>
        <begin position="41"/>
        <end position="59"/>
    </location>
</feature>
<keyword evidence="1" id="KW-1133">Transmembrane helix</keyword>
<proteinExistence type="predicted"/>
<dbReference type="Proteomes" id="UP000002630">
    <property type="component" value="Linkage Group LG16"/>
</dbReference>
<keyword evidence="3" id="KW-1185">Reference proteome</keyword>
<evidence type="ECO:0000313" key="3">
    <source>
        <dbReference type="Proteomes" id="UP000002630"/>
    </source>
</evidence>
<keyword evidence="1" id="KW-0812">Transmembrane</keyword>
<accession>D7G7T1</accession>
<dbReference type="InParanoid" id="D7G7T1"/>
<evidence type="ECO:0000313" key="2">
    <source>
        <dbReference type="EMBL" id="CBJ27812.1"/>
    </source>
</evidence>
<name>D7G7T1_ECTSI</name>
<dbReference type="EMBL" id="FN649741">
    <property type="protein sequence ID" value="CBJ27812.1"/>
    <property type="molecule type" value="Genomic_DNA"/>
</dbReference>
<dbReference type="EMBL" id="FN649086">
    <property type="protein sequence ID" value="CBJ27812.1"/>
    <property type="molecule type" value="Genomic_DNA"/>
</dbReference>
<gene>
    <name evidence="2" type="ORF">Esi_0085_0070</name>
</gene>
<protein>
    <submittedName>
        <fullName evidence="2">Uncharacterized protein</fullName>
    </submittedName>
</protein>